<feature type="domain" description="Stealth protein CR2 conserved region 2" evidence="4">
    <location>
        <begin position="41"/>
        <end position="150"/>
    </location>
</feature>
<keyword evidence="2 5" id="KW-0808">Transferase</keyword>
<evidence type="ECO:0000313" key="5">
    <source>
        <dbReference type="EMBL" id="KTD51475.1"/>
    </source>
</evidence>
<dbReference type="GO" id="GO:0016772">
    <property type="term" value="F:transferase activity, transferring phosphorus-containing groups"/>
    <property type="evidence" value="ECO:0007669"/>
    <property type="project" value="InterPro"/>
</dbReference>
<keyword evidence="3" id="KW-0270">Exopolysaccharide synthesis</keyword>
<comment type="similarity">
    <text evidence="1">Belongs to the stealth family.</text>
</comment>
<keyword evidence="6" id="KW-1185">Reference proteome</keyword>
<evidence type="ECO:0000313" key="6">
    <source>
        <dbReference type="Proteomes" id="UP000054618"/>
    </source>
</evidence>
<evidence type="ECO:0000259" key="4">
    <source>
        <dbReference type="Pfam" id="PF11380"/>
    </source>
</evidence>
<name>A0A0W0Y4N5_9GAMM</name>
<evidence type="ECO:0000256" key="2">
    <source>
        <dbReference type="ARBA" id="ARBA00022679"/>
    </source>
</evidence>
<dbReference type="Proteomes" id="UP000054618">
    <property type="component" value="Unassembled WGS sequence"/>
</dbReference>
<dbReference type="EC" id="2.7.-.-" evidence="5"/>
<gene>
    <name evidence="5" type="ORF">Lqui_0319</name>
</gene>
<dbReference type="OrthoDB" id="9776077at2"/>
<dbReference type="GO" id="GO:0000271">
    <property type="term" value="P:polysaccharide biosynthetic process"/>
    <property type="evidence" value="ECO:0007669"/>
    <property type="project" value="UniProtKB-KW"/>
</dbReference>
<dbReference type="PATRIC" id="fig|45073.5.peg.344"/>
<reference evidence="5 6" key="1">
    <citation type="submission" date="2015-11" db="EMBL/GenBank/DDBJ databases">
        <title>Genomic analysis of 38 Legionella species identifies large and diverse effector repertoires.</title>
        <authorList>
            <person name="Burstein D."/>
            <person name="Amaro F."/>
            <person name="Zusman T."/>
            <person name="Lifshitz Z."/>
            <person name="Cohen O."/>
            <person name="Gilbert J.A."/>
            <person name="Pupko T."/>
            <person name="Shuman H.A."/>
            <person name="Segal G."/>
        </authorList>
    </citation>
    <scope>NUCLEOTIDE SEQUENCE [LARGE SCALE GENOMIC DNA]</scope>
    <source>
        <strain evidence="5 6">CDC#1442-AUS-E</strain>
    </source>
</reference>
<dbReference type="AlphaFoldDB" id="A0A0W0Y4N5"/>
<dbReference type="EMBL" id="LNYS01000006">
    <property type="protein sequence ID" value="KTD51475.1"/>
    <property type="molecule type" value="Genomic_DNA"/>
</dbReference>
<dbReference type="Pfam" id="PF11380">
    <property type="entry name" value="Stealth_CR2"/>
    <property type="match status" value="1"/>
</dbReference>
<dbReference type="InterPro" id="IPR021520">
    <property type="entry name" value="Stealth_CR2"/>
</dbReference>
<evidence type="ECO:0000256" key="3">
    <source>
        <dbReference type="ARBA" id="ARBA00023169"/>
    </source>
</evidence>
<protein>
    <submittedName>
        <fullName evidence="5">Capsular polysaccharide phosphotransferase cps12A</fullName>
        <ecNumber evidence="5">2.7.-.-</ecNumber>
    </submittedName>
</protein>
<sequence length="328" mass="38490">MNPIDAVISWVDGHDPVYLDKLRSFCEQLGIKQHAAVEPTRINHCNEIQYCLLSLERFAPWIRTIFILTNQQIPSVIADLEGSSLAKKIKIIDQNELLLQFGSKTPVFNSISVEWLIWHIPGLSDQFLYLNDDFFIIREVSPEDFFCNQQLILRGEWKVQAEKKWAYRLQKQICQWFSLKEPLPKTNPHRAWQEKSARMSGWDTHFYLLPHAPFPLFRSSFEKYMTNNSELFSRNIRIPFRHEDQVSSVPLIVHFDLKEKRAVHDLKKQVTMVNGASHSFPKIKQRLNNAHKNKNVAFVCMQSIDQAPAEVQEYMLNWLEQHIAKGFE</sequence>
<organism evidence="5 6">
    <name type="scientific">Legionella quinlivanii</name>
    <dbReference type="NCBI Taxonomy" id="45073"/>
    <lineage>
        <taxon>Bacteria</taxon>
        <taxon>Pseudomonadati</taxon>
        <taxon>Pseudomonadota</taxon>
        <taxon>Gammaproteobacteria</taxon>
        <taxon>Legionellales</taxon>
        <taxon>Legionellaceae</taxon>
        <taxon>Legionella</taxon>
    </lineage>
</organism>
<accession>A0A0W0Y4N5</accession>
<dbReference type="RefSeq" id="WP_058506453.1">
    <property type="nucleotide sequence ID" value="NZ_CAAAIK010000019.1"/>
</dbReference>
<dbReference type="InterPro" id="IPR047141">
    <property type="entry name" value="Stealth"/>
</dbReference>
<comment type="caution">
    <text evidence="5">The sequence shown here is derived from an EMBL/GenBank/DDBJ whole genome shotgun (WGS) entry which is preliminary data.</text>
</comment>
<dbReference type="PANTHER" id="PTHR24045:SF0">
    <property type="entry name" value="N-ACETYLGLUCOSAMINE-1-PHOSPHOTRANSFERASE SUBUNITS ALPHA_BETA"/>
    <property type="match status" value="1"/>
</dbReference>
<dbReference type="PANTHER" id="PTHR24045">
    <property type="match status" value="1"/>
</dbReference>
<proteinExistence type="inferred from homology"/>
<dbReference type="STRING" id="45073.Lqui_0319"/>
<evidence type="ECO:0000256" key="1">
    <source>
        <dbReference type="ARBA" id="ARBA00007583"/>
    </source>
</evidence>